<dbReference type="InterPro" id="IPR023393">
    <property type="entry name" value="START-like_dom_sf"/>
</dbReference>
<dbReference type="Pfam" id="PF10604">
    <property type="entry name" value="Polyketide_cyc2"/>
    <property type="match status" value="1"/>
</dbReference>
<dbReference type="RefSeq" id="WP_195133547.1">
    <property type="nucleotide sequence ID" value="NZ_JADLQX010000041.1"/>
</dbReference>
<evidence type="ECO:0000313" key="2">
    <source>
        <dbReference type="Proteomes" id="UP000702209"/>
    </source>
</evidence>
<gene>
    <name evidence="1" type="ORF">IU459_33195</name>
</gene>
<proteinExistence type="predicted"/>
<dbReference type="SUPFAM" id="SSF55961">
    <property type="entry name" value="Bet v1-like"/>
    <property type="match status" value="1"/>
</dbReference>
<dbReference type="EMBL" id="JADLQX010000041">
    <property type="protein sequence ID" value="MBF6302361.1"/>
    <property type="molecule type" value="Genomic_DNA"/>
</dbReference>
<keyword evidence="2" id="KW-1185">Reference proteome</keyword>
<reference evidence="1 2" key="1">
    <citation type="submission" date="2020-10" db="EMBL/GenBank/DDBJ databases">
        <title>Identification of Nocardia species via Next-generation sequencing and recognition of intraspecies genetic diversity.</title>
        <authorList>
            <person name="Li P."/>
            <person name="Li P."/>
            <person name="Lu B."/>
        </authorList>
    </citation>
    <scope>NUCLEOTIDE SEQUENCE [LARGE SCALE GENOMIC DNA]</scope>
    <source>
        <strain evidence="1 2">BJ06-0157</strain>
    </source>
</reference>
<organism evidence="1 2">
    <name type="scientific">Nocardia amamiensis</name>
    <dbReference type="NCBI Taxonomy" id="404578"/>
    <lineage>
        <taxon>Bacteria</taxon>
        <taxon>Bacillati</taxon>
        <taxon>Actinomycetota</taxon>
        <taxon>Actinomycetes</taxon>
        <taxon>Mycobacteriales</taxon>
        <taxon>Nocardiaceae</taxon>
        <taxon>Nocardia</taxon>
    </lineage>
</organism>
<dbReference type="Gene3D" id="3.30.530.20">
    <property type="match status" value="1"/>
</dbReference>
<name>A0ABS0D0M7_9NOCA</name>
<evidence type="ECO:0000313" key="1">
    <source>
        <dbReference type="EMBL" id="MBF6302361.1"/>
    </source>
</evidence>
<sequence>MAQRYALAESDDAFLATAARRYEHTVEMAAGPDAVWAALTGDDALVSWSTVITGIQWTSPRPFGVGATRTVTLGHLIRLDERFYRWDDGERMTFTVDAASIPGLRRFAEDIALAPHGEGTRLRWTFALEGEPALRPLLALAGPGTRLVTAAIAGGIARRVRTSRETGN</sequence>
<accession>A0ABS0D0M7</accession>
<dbReference type="CDD" id="cd07821">
    <property type="entry name" value="PYR_PYL_RCAR_like"/>
    <property type="match status" value="1"/>
</dbReference>
<protein>
    <submittedName>
        <fullName evidence="1">SRPBCC family protein</fullName>
    </submittedName>
</protein>
<comment type="caution">
    <text evidence="1">The sequence shown here is derived from an EMBL/GenBank/DDBJ whole genome shotgun (WGS) entry which is preliminary data.</text>
</comment>
<dbReference type="Proteomes" id="UP000702209">
    <property type="component" value="Unassembled WGS sequence"/>
</dbReference>
<dbReference type="InterPro" id="IPR019587">
    <property type="entry name" value="Polyketide_cyclase/dehydratase"/>
</dbReference>